<dbReference type="STRING" id="940190.MPTP_1399"/>
<dbReference type="AlphaFoldDB" id="F3YBF0"/>
<dbReference type="RefSeq" id="WP_013774264.1">
    <property type="nucleotide sequence ID" value="NC_015516.1"/>
</dbReference>
<evidence type="ECO:0000313" key="1">
    <source>
        <dbReference type="EMBL" id="BAK21828.1"/>
    </source>
</evidence>
<sequence length="124" mass="14201">MNVWIENQIGYLDGYSLIAQPDLIKITVDKEPTDFTNWRWDGINLIHDADNAPLPTPQPPDDVDLLKQQNAKLVLTQTNMQKQLTDTQTQSTNMQKQLDQSNKMVAKLMLEIEQLKKGDDKHAN</sequence>
<dbReference type="EMBL" id="AP012200">
    <property type="protein sequence ID" value="BAK21828.1"/>
    <property type="molecule type" value="Genomic_DNA"/>
</dbReference>
<gene>
    <name evidence="1" type="ordered locus">MPTP_1399</name>
</gene>
<organism evidence="1 2">
    <name type="scientific">Melissococcus plutonius (strain ATCC 35311 / DSM 29964 / CIP 104052 / LMG 20360 / NCIMB 702443)</name>
    <dbReference type="NCBI Taxonomy" id="940190"/>
    <lineage>
        <taxon>Bacteria</taxon>
        <taxon>Bacillati</taxon>
        <taxon>Bacillota</taxon>
        <taxon>Bacilli</taxon>
        <taxon>Lactobacillales</taxon>
        <taxon>Enterococcaceae</taxon>
        <taxon>Melissococcus</taxon>
    </lineage>
</organism>
<reference key="2">
    <citation type="submission" date="2011-04" db="EMBL/GenBank/DDBJ databases">
        <title>Whole genome sequence of Melissococcus plutonius ATCC 35311.</title>
        <authorList>
            <person name="Okumura K."/>
            <person name="Arai R."/>
            <person name="Osaki M."/>
            <person name="Okura M."/>
            <person name="Kirikae T."/>
            <person name="Takamatsu D."/>
            <person name="Akiyama T."/>
        </authorList>
    </citation>
    <scope>NUCLEOTIDE SEQUENCE</scope>
    <source>
        <strain>ATCC 35311</strain>
    </source>
</reference>
<dbReference type="HOGENOM" id="CLU_163299_0_0_9"/>
<proteinExistence type="predicted"/>
<accession>F3YBF0</accession>
<keyword evidence="2" id="KW-1185">Reference proteome</keyword>
<dbReference type="KEGG" id="mps:MPTP_1399"/>
<name>F3YBF0_MELPT</name>
<protein>
    <submittedName>
        <fullName evidence="1">Uncharacterized protein</fullName>
    </submittedName>
</protein>
<dbReference type="Proteomes" id="UP000008456">
    <property type="component" value="Chromosome"/>
</dbReference>
<evidence type="ECO:0000313" key="2">
    <source>
        <dbReference type="Proteomes" id="UP000008456"/>
    </source>
</evidence>
<reference evidence="1 2" key="1">
    <citation type="journal article" date="2011" name="J. Bacteriol.">
        <title>Complete genome sequence of Melissococcus plutonius ATCC 35311.</title>
        <authorList>
            <person name="Okumura K."/>
            <person name="Arai R."/>
            <person name="Okura M."/>
            <person name="Kirikae T."/>
            <person name="Takamatsu D."/>
            <person name="Osaki M."/>
            <person name="Miyoshi-Akiyama T."/>
        </authorList>
    </citation>
    <scope>NUCLEOTIDE SEQUENCE [LARGE SCALE GENOMIC DNA]</scope>
    <source>
        <strain evidence="2">ATCC 35311 / CIP 104052 / LMG 20360 / NCIMB 702443</strain>
    </source>
</reference>